<dbReference type="GO" id="GO:0052908">
    <property type="term" value="F:16S rRNA (adenine(1518)-N(6)/adenine(1519)-N(6))-dimethyltransferase activity"/>
    <property type="evidence" value="ECO:0007669"/>
    <property type="project" value="UniProtKB-EC"/>
</dbReference>
<dbReference type="InterPro" id="IPR029063">
    <property type="entry name" value="SAM-dependent_MTases_sf"/>
</dbReference>
<dbReference type="FunFam" id="1.10.8.100:FF:000001">
    <property type="entry name" value="Ribosomal RNA small subunit methyltransferase A"/>
    <property type="match status" value="1"/>
</dbReference>
<keyword evidence="5 6" id="KW-0694">RNA-binding</keyword>
<feature type="binding site" evidence="6">
    <location>
        <position position="1"/>
    </location>
    <ligand>
        <name>S-adenosyl-L-methionine</name>
        <dbReference type="ChEBI" id="CHEBI:59789"/>
    </ligand>
</feature>
<dbReference type="GO" id="GO:0003723">
    <property type="term" value="F:RNA binding"/>
    <property type="evidence" value="ECO:0007669"/>
    <property type="project" value="UniProtKB-UniRule"/>
</dbReference>
<gene>
    <name evidence="8" type="primary">ksgA_2</name>
    <name evidence="8" type="ORF">NCTC8009_07511</name>
    <name evidence="7" type="ORF">NCTC9073_03566</name>
</gene>
<evidence type="ECO:0000256" key="1">
    <source>
        <dbReference type="ARBA" id="ARBA00022552"/>
    </source>
</evidence>
<keyword evidence="4 6" id="KW-0949">S-adenosyl-L-methionine</keyword>
<proteinExistence type="inferred from homology"/>
<protein>
    <submittedName>
        <fullName evidence="8">Dimethyladenosine transferase (S-adenosylmethionine-6-N',N'-adenosyl (rRNA) dimethyltransferase)</fullName>
        <ecNumber evidence="8">2.1.1.-</ecNumber>
        <ecNumber evidence="8">2.1.1.182</ecNumber>
    </submittedName>
</protein>
<evidence type="ECO:0000256" key="2">
    <source>
        <dbReference type="ARBA" id="ARBA00022603"/>
    </source>
</evidence>
<name>A0A2X3M590_ECOLX</name>
<evidence type="ECO:0000256" key="3">
    <source>
        <dbReference type="ARBA" id="ARBA00022679"/>
    </source>
</evidence>
<comment type="caution">
    <text evidence="6">Lacks conserved residue(s) required for the propagation of feature annotation.</text>
</comment>
<dbReference type="EMBL" id="UASD01000008">
    <property type="protein sequence ID" value="SPX12205.1"/>
    <property type="molecule type" value="Genomic_DNA"/>
</dbReference>
<reference evidence="9 10" key="1">
    <citation type="submission" date="2018-06" db="EMBL/GenBank/DDBJ databases">
        <authorList>
            <consortium name="Pathogen Informatics"/>
            <person name="Doyle S."/>
        </authorList>
    </citation>
    <scope>NUCLEOTIDE SEQUENCE [LARGE SCALE GENOMIC DNA]</scope>
    <source>
        <strain evidence="8 10">NCTC8009</strain>
        <strain evidence="7 9">NCTC9073</strain>
    </source>
</reference>
<dbReference type="EC" id="2.1.1.182" evidence="8"/>
<dbReference type="Proteomes" id="UP000250780">
    <property type="component" value="Unassembled WGS sequence"/>
</dbReference>
<keyword evidence="1" id="KW-0698">rRNA processing</keyword>
<sequence length="82" mass="9200">MRLVPHATMPHPVKDVRVLSRITTEAFNQRRKTIRNSLGNLFSVEVLTGMGIDPAMRAENISVAQYCQMANYLAENAPLQES</sequence>
<dbReference type="AlphaFoldDB" id="A0A2X3M590"/>
<evidence type="ECO:0000256" key="5">
    <source>
        <dbReference type="ARBA" id="ARBA00022884"/>
    </source>
</evidence>
<dbReference type="Pfam" id="PF00398">
    <property type="entry name" value="RrnaAD"/>
    <property type="match status" value="1"/>
</dbReference>
<evidence type="ECO:0000256" key="6">
    <source>
        <dbReference type="PROSITE-ProRule" id="PRU01026"/>
    </source>
</evidence>
<organism evidence="8 10">
    <name type="scientific">Escherichia coli</name>
    <dbReference type="NCBI Taxonomy" id="562"/>
    <lineage>
        <taxon>Bacteria</taxon>
        <taxon>Pseudomonadati</taxon>
        <taxon>Pseudomonadota</taxon>
        <taxon>Gammaproteobacteria</taxon>
        <taxon>Enterobacterales</taxon>
        <taxon>Enterobacteriaceae</taxon>
        <taxon>Escherichia</taxon>
    </lineage>
</organism>
<evidence type="ECO:0000313" key="10">
    <source>
        <dbReference type="Proteomes" id="UP000250991"/>
    </source>
</evidence>
<evidence type="ECO:0000256" key="4">
    <source>
        <dbReference type="ARBA" id="ARBA00022691"/>
    </source>
</evidence>
<dbReference type="InterPro" id="IPR023165">
    <property type="entry name" value="rRNA_Ade_diMease-like_C"/>
</dbReference>
<comment type="similarity">
    <text evidence="6">Belongs to the class I-like SAM-binding methyltransferase superfamily. rRNA adenine N(6)-methyltransferase family.</text>
</comment>
<dbReference type="Gene3D" id="1.10.8.100">
    <property type="entry name" value="Ribosomal RNA adenine dimethylase-like, domain 2"/>
    <property type="match status" value="1"/>
</dbReference>
<dbReference type="InterPro" id="IPR001737">
    <property type="entry name" value="KsgA/Erm"/>
</dbReference>
<evidence type="ECO:0000313" key="9">
    <source>
        <dbReference type="Proteomes" id="UP000250780"/>
    </source>
</evidence>
<dbReference type="SUPFAM" id="SSF53335">
    <property type="entry name" value="S-adenosyl-L-methionine-dependent methyltransferases"/>
    <property type="match status" value="1"/>
</dbReference>
<keyword evidence="3 6" id="KW-0808">Transferase</keyword>
<keyword evidence="2 6" id="KW-0489">Methyltransferase</keyword>
<dbReference type="EMBL" id="UARW01000010">
    <property type="protein sequence ID" value="SQD06900.1"/>
    <property type="molecule type" value="Genomic_DNA"/>
</dbReference>
<dbReference type="Proteomes" id="UP000250991">
    <property type="component" value="Unassembled WGS sequence"/>
</dbReference>
<evidence type="ECO:0000313" key="7">
    <source>
        <dbReference type="EMBL" id="SPX12205.1"/>
    </source>
</evidence>
<accession>A0A2X3M590</accession>
<evidence type="ECO:0000313" key="8">
    <source>
        <dbReference type="EMBL" id="SQD06900.1"/>
    </source>
</evidence>
<dbReference type="EC" id="2.1.1.-" evidence="8"/>
<dbReference type="PROSITE" id="PS51689">
    <property type="entry name" value="SAM_RNA_A_N6_MT"/>
    <property type="match status" value="1"/>
</dbReference>